<comment type="subcellular location">
    <subcellularLocation>
        <location evidence="1">Membrane</location>
    </subcellularLocation>
</comment>
<dbReference type="PANTHER" id="PTHR10489">
    <property type="entry name" value="CELL ADHESION MOLECULE"/>
    <property type="match status" value="1"/>
</dbReference>
<keyword evidence="4 8" id="KW-0297">G-protein coupled receptor</keyword>
<dbReference type="GO" id="GO:0007204">
    <property type="term" value="P:positive regulation of cytosolic calcium ion concentration"/>
    <property type="evidence" value="ECO:0007669"/>
    <property type="project" value="TreeGrafter"/>
</dbReference>
<evidence type="ECO:0000313" key="12">
    <source>
        <dbReference type="Proteomes" id="UP000264820"/>
    </source>
</evidence>
<dbReference type="GO" id="GO:0016493">
    <property type="term" value="F:C-C chemokine receptor activity"/>
    <property type="evidence" value="ECO:0007669"/>
    <property type="project" value="TreeGrafter"/>
</dbReference>
<dbReference type="PRINTS" id="PR00237">
    <property type="entry name" value="GPCRRHODOPSN"/>
</dbReference>
<dbReference type="GO" id="GO:0006955">
    <property type="term" value="P:immune response"/>
    <property type="evidence" value="ECO:0007669"/>
    <property type="project" value="TreeGrafter"/>
</dbReference>
<protein>
    <submittedName>
        <fullName evidence="11">Chemokine (C-C motif) receptor 10</fullName>
    </submittedName>
</protein>
<evidence type="ECO:0000313" key="11">
    <source>
        <dbReference type="Ensembl" id="ENSHCOP00000014719.1"/>
    </source>
</evidence>
<name>A0A3Q2YA32_HIPCM</name>
<evidence type="ECO:0000256" key="1">
    <source>
        <dbReference type="ARBA" id="ARBA00004370"/>
    </source>
</evidence>
<organism evidence="11 12">
    <name type="scientific">Hippocampus comes</name>
    <name type="common">Tiger tail seahorse</name>
    <dbReference type="NCBI Taxonomy" id="109280"/>
    <lineage>
        <taxon>Eukaryota</taxon>
        <taxon>Metazoa</taxon>
        <taxon>Chordata</taxon>
        <taxon>Craniata</taxon>
        <taxon>Vertebrata</taxon>
        <taxon>Euteleostomi</taxon>
        <taxon>Actinopterygii</taxon>
        <taxon>Neopterygii</taxon>
        <taxon>Teleostei</taxon>
        <taxon>Neoteleostei</taxon>
        <taxon>Acanthomorphata</taxon>
        <taxon>Syngnathiaria</taxon>
        <taxon>Syngnathiformes</taxon>
        <taxon>Syngnathoidei</taxon>
        <taxon>Syngnathidae</taxon>
        <taxon>Hippocampus</taxon>
    </lineage>
</organism>
<dbReference type="PROSITE" id="PS50262">
    <property type="entry name" value="G_PROTEIN_RECEP_F1_2"/>
    <property type="match status" value="1"/>
</dbReference>
<dbReference type="AlphaFoldDB" id="A0A3Q2YA32"/>
<keyword evidence="7 8" id="KW-0807">Transducer</keyword>
<keyword evidence="12" id="KW-1185">Reference proteome</keyword>
<evidence type="ECO:0000256" key="4">
    <source>
        <dbReference type="ARBA" id="ARBA00023040"/>
    </source>
</evidence>
<dbReference type="Proteomes" id="UP000264820">
    <property type="component" value="Unplaced"/>
</dbReference>
<dbReference type="InterPro" id="IPR000276">
    <property type="entry name" value="GPCR_Rhodpsn"/>
</dbReference>
<keyword evidence="6 8" id="KW-0675">Receptor</keyword>
<dbReference type="PROSITE" id="PS00237">
    <property type="entry name" value="G_PROTEIN_RECEP_F1_1"/>
    <property type="match status" value="1"/>
</dbReference>
<evidence type="ECO:0000256" key="6">
    <source>
        <dbReference type="ARBA" id="ARBA00023170"/>
    </source>
</evidence>
<dbReference type="STRING" id="109280.ENSHCOP00000014719"/>
<dbReference type="InterPro" id="IPR017452">
    <property type="entry name" value="GPCR_Rhodpsn_7TM"/>
</dbReference>
<dbReference type="Pfam" id="PF00001">
    <property type="entry name" value="7tm_1"/>
    <property type="match status" value="1"/>
</dbReference>
<dbReference type="SUPFAM" id="SSF81321">
    <property type="entry name" value="Family A G protein-coupled receptor-like"/>
    <property type="match status" value="1"/>
</dbReference>
<feature type="transmembrane region" description="Helical" evidence="9">
    <location>
        <begin position="99"/>
        <end position="117"/>
    </location>
</feature>
<comment type="similarity">
    <text evidence="8">Belongs to the G-protein coupled receptor 1 family.</text>
</comment>
<evidence type="ECO:0000256" key="9">
    <source>
        <dbReference type="SAM" id="Phobius"/>
    </source>
</evidence>
<dbReference type="PANTHER" id="PTHR10489:SF735">
    <property type="entry name" value="C-C CHEMOKINE RECEPTOR TYPE 10"/>
    <property type="match status" value="1"/>
</dbReference>
<feature type="domain" description="G-protein coupled receptors family 1 profile" evidence="10">
    <location>
        <begin position="77"/>
        <end position="319"/>
    </location>
</feature>
<accession>A0A3Q2YA32</accession>
<dbReference type="GO" id="GO:0019722">
    <property type="term" value="P:calcium-mediated signaling"/>
    <property type="evidence" value="ECO:0007669"/>
    <property type="project" value="TreeGrafter"/>
</dbReference>
<keyword evidence="5 9" id="KW-0472">Membrane</keyword>
<evidence type="ECO:0000256" key="8">
    <source>
        <dbReference type="RuleBase" id="RU000688"/>
    </source>
</evidence>
<evidence type="ECO:0000256" key="5">
    <source>
        <dbReference type="ARBA" id="ARBA00023136"/>
    </source>
</evidence>
<evidence type="ECO:0000259" key="10">
    <source>
        <dbReference type="PROSITE" id="PS50262"/>
    </source>
</evidence>
<feature type="transmembrane region" description="Helical" evidence="9">
    <location>
        <begin position="268"/>
        <end position="287"/>
    </location>
</feature>
<keyword evidence="3 9" id="KW-1133">Transmembrane helix</keyword>
<sequence>QWDSSSRQTMSSGLGDRDSDAYDFAEYANWSLEDWRPTEDDYGDGGSDWCEAGEQESAIKVLQTCLFTVIFLSGVAGNVLVMATFAAYRHRRRSATDAFLFQLALADLLLLLTLPLQAADTNVGWIFSAPACKAARAVYAVNTYGGLLLLACIAVDRYLAVVPRRKTPRRRARTAAFARSAAAPAVWLAASLLSLPEIIFSDVAGSGANAYCGTLASPRIKMAANGAAIAVFALSFLVMAACYGGIARVLWAGGGGGGARRPRRTLRLMAALVALFLLLQLPHSVVLSVKMARPLCALLLEYVTRSLAYARCCLNPVTYVLAGQRFRRDALRLLRRPCRPAIRADGAASQS</sequence>
<evidence type="ECO:0000256" key="3">
    <source>
        <dbReference type="ARBA" id="ARBA00022989"/>
    </source>
</evidence>
<evidence type="ECO:0000256" key="7">
    <source>
        <dbReference type="ARBA" id="ARBA00023224"/>
    </source>
</evidence>
<reference evidence="11" key="1">
    <citation type="submission" date="2025-08" db="UniProtKB">
        <authorList>
            <consortium name="Ensembl"/>
        </authorList>
    </citation>
    <scope>IDENTIFICATION</scope>
</reference>
<dbReference type="Gene3D" id="1.20.1070.10">
    <property type="entry name" value="Rhodopsin 7-helix transmembrane proteins"/>
    <property type="match status" value="1"/>
</dbReference>
<reference evidence="11" key="2">
    <citation type="submission" date="2025-09" db="UniProtKB">
        <authorList>
            <consortium name="Ensembl"/>
        </authorList>
    </citation>
    <scope>IDENTIFICATION</scope>
</reference>
<dbReference type="InterPro" id="IPR050119">
    <property type="entry name" value="CCR1-9-like"/>
</dbReference>
<dbReference type="Ensembl" id="ENSHCOT00000022418.1">
    <property type="protein sequence ID" value="ENSHCOP00000014719.1"/>
    <property type="gene ID" value="ENSHCOG00000018169.1"/>
</dbReference>
<dbReference type="OMA" id="CYAINTY"/>
<feature type="transmembrane region" description="Helical" evidence="9">
    <location>
        <begin position="66"/>
        <end position="87"/>
    </location>
</feature>
<keyword evidence="2 8" id="KW-0812">Transmembrane</keyword>
<dbReference type="GO" id="GO:0060326">
    <property type="term" value="P:cell chemotaxis"/>
    <property type="evidence" value="ECO:0007669"/>
    <property type="project" value="TreeGrafter"/>
</dbReference>
<proteinExistence type="inferred from homology"/>
<dbReference type="GeneTree" id="ENSGT01030000234667"/>
<dbReference type="GO" id="GO:0019957">
    <property type="term" value="F:C-C chemokine binding"/>
    <property type="evidence" value="ECO:0007669"/>
    <property type="project" value="TreeGrafter"/>
</dbReference>
<evidence type="ECO:0000256" key="2">
    <source>
        <dbReference type="ARBA" id="ARBA00022692"/>
    </source>
</evidence>
<feature type="transmembrane region" description="Helical" evidence="9">
    <location>
        <begin position="137"/>
        <end position="155"/>
    </location>
</feature>
<feature type="transmembrane region" description="Helical" evidence="9">
    <location>
        <begin position="227"/>
        <end position="247"/>
    </location>
</feature>
<dbReference type="GO" id="GO:0009897">
    <property type="term" value="C:external side of plasma membrane"/>
    <property type="evidence" value="ECO:0007669"/>
    <property type="project" value="TreeGrafter"/>
</dbReference>